<proteinExistence type="predicted"/>
<evidence type="ECO:0000259" key="1">
    <source>
        <dbReference type="Pfam" id="PF00961"/>
    </source>
</evidence>
<gene>
    <name evidence="2" type="primary">orf200</name>
</gene>
<accession>A0A097KKB8</accession>
<dbReference type="Gene3D" id="3.10.28.10">
    <property type="entry name" value="Homing endonucleases"/>
    <property type="match status" value="1"/>
</dbReference>
<protein>
    <submittedName>
        <fullName evidence="2">Putative LAGLIDADG homing endonuclease</fullName>
    </submittedName>
</protein>
<dbReference type="PANTHER" id="PTHR36181">
    <property type="entry name" value="INTRON-ENCODED ENDONUCLEASE AI3-RELATED"/>
    <property type="match status" value="1"/>
</dbReference>
<organism evidence="2">
    <name type="scientific">Watanabea reniformis</name>
    <dbReference type="NCBI Taxonomy" id="191674"/>
    <lineage>
        <taxon>Eukaryota</taxon>
        <taxon>Viridiplantae</taxon>
        <taxon>Chlorophyta</taxon>
        <taxon>core chlorophytes</taxon>
        <taxon>Trebouxiophyceae</taxon>
        <taxon>Watanabeales</taxon>
        <taxon>Watanabeaceae</taxon>
        <taxon>Watanabea</taxon>
    </lineage>
</organism>
<dbReference type="InterPro" id="IPR004860">
    <property type="entry name" value="LAGLIDADG_dom"/>
</dbReference>
<evidence type="ECO:0000313" key="2">
    <source>
        <dbReference type="EMBL" id="AIT93628.1"/>
    </source>
</evidence>
<geneLocation type="chloroplast" evidence="2"/>
<keyword evidence="2" id="KW-0150">Chloroplast</keyword>
<dbReference type="EMBL" id="KM462863">
    <property type="protein sequence ID" value="AIT93628.1"/>
    <property type="molecule type" value="Genomic_DNA"/>
</dbReference>
<dbReference type="GO" id="GO:0004519">
    <property type="term" value="F:endonuclease activity"/>
    <property type="evidence" value="ECO:0007669"/>
    <property type="project" value="UniProtKB-KW"/>
</dbReference>
<dbReference type="Pfam" id="PF00961">
    <property type="entry name" value="LAGLIDADG_1"/>
    <property type="match status" value="1"/>
</dbReference>
<dbReference type="GeneID" id="22158635"/>
<keyword evidence="2" id="KW-0378">Hydrolase</keyword>
<dbReference type="InterPro" id="IPR051289">
    <property type="entry name" value="LAGLIDADG_Endonuclease"/>
</dbReference>
<keyword evidence="2" id="KW-0540">Nuclease</keyword>
<dbReference type="PANTHER" id="PTHR36181:SF3">
    <property type="entry name" value="INTRON-ENCODED DNA ENDONUCLEASE AI5 BETA"/>
    <property type="match status" value="1"/>
</dbReference>
<reference evidence="2" key="1">
    <citation type="journal article" date="2014" name="BMC Evol. Biol.">
        <title>Chloroplast phylogenomic analysis resolves deep-level relationships within the green algal class Trebouxiophyceae.</title>
        <authorList>
            <person name="Lemieux C."/>
            <person name="Otis C."/>
            <person name="Turmel M."/>
        </authorList>
    </citation>
    <scope>NUCLEOTIDE SEQUENCE</scope>
</reference>
<dbReference type="SUPFAM" id="SSF55608">
    <property type="entry name" value="Homing endonucleases"/>
    <property type="match status" value="1"/>
</dbReference>
<keyword evidence="2" id="KW-0934">Plastid</keyword>
<name>A0A097KKB8_9CHLO</name>
<dbReference type="RefSeq" id="YP_009104920.1">
    <property type="nucleotide sequence ID" value="NC_025526.1"/>
</dbReference>
<sequence length="200" mass="23518">MTIQSTSVSSKQSHLHSEAVYQTLPCKGYFPNQFHLKTIPQNIGWYLAGFADGEGSFYVTFRYRKDYTWKWRITAVFNVANKDRVMIYLFKKQFKCGTVRDIGNDKYLYEVDTLNALQHVVIPFFKEYRFFSAKKKKEFAIFQKIVNILAITPRTFSQIKEILKLRMQLGSDRINLFKNLDTSILEVIQKEVIDKNTTQP</sequence>
<feature type="domain" description="Homing endonuclease LAGLIDADG" evidence="1">
    <location>
        <begin position="47"/>
        <end position="145"/>
    </location>
</feature>
<dbReference type="InterPro" id="IPR027434">
    <property type="entry name" value="Homing_endonucl"/>
</dbReference>
<dbReference type="AlphaFoldDB" id="A0A097KKB8"/>
<keyword evidence="2" id="KW-0255">Endonuclease</keyword>
<dbReference type="GO" id="GO:0005739">
    <property type="term" value="C:mitochondrion"/>
    <property type="evidence" value="ECO:0007669"/>
    <property type="project" value="UniProtKB-ARBA"/>
</dbReference>